<proteinExistence type="predicted"/>
<feature type="transmembrane region" description="Helical" evidence="6">
    <location>
        <begin position="79"/>
        <end position="104"/>
    </location>
</feature>
<comment type="subcellular location">
    <subcellularLocation>
        <location evidence="1">Cell membrane</location>
        <topology evidence="1">Multi-pass membrane protein</topology>
    </subcellularLocation>
</comment>
<sequence>GPGGGFQAGVIFAAGIILYGVIFGLDTMRSAVPERAMEYGIVLGLMLYGGVGIVSLLSGANFLDYDVLNAHDPTHGQHLGILLVELGVGITVTCAMTTIFYGLAGRGEQ</sequence>
<dbReference type="PANTHER" id="PTHR33932:SF4">
    <property type="entry name" value="NA(+)_H(+) ANTIPORTER SUBUNIT B"/>
    <property type="match status" value="1"/>
</dbReference>
<dbReference type="InterPro" id="IPR007182">
    <property type="entry name" value="MnhB"/>
</dbReference>
<accession>A0A382SP96</accession>
<dbReference type="EMBL" id="UINC01130618">
    <property type="protein sequence ID" value="SVD11790.1"/>
    <property type="molecule type" value="Genomic_DNA"/>
</dbReference>
<evidence type="ECO:0000313" key="8">
    <source>
        <dbReference type="EMBL" id="SVD11790.1"/>
    </source>
</evidence>
<organism evidence="8">
    <name type="scientific">marine metagenome</name>
    <dbReference type="NCBI Taxonomy" id="408172"/>
    <lineage>
        <taxon>unclassified sequences</taxon>
        <taxon>metagenomes</taxon>
        <taxon>ecological metagenomes</taxon>
    </lineage>
</organism>
<gene>
    <name evidence="8" type="ORF">METZ01_LOCUS364644</name>
</gene>
<dbReference type="NCBIfam" id="NF009162">
    <property type="entry name" value="PRK12508.1"/>
    <property type="match status" value="1"/>
</dbReference>
<feature type="transmembrane region" description="Helical" evidence="6">
    <location>
        <begin position="37"/>
        <end position="59"/>
    </location>
</feature>
<keyword evidence="3 6" id="KW-0812">Transmembrane</keyword>
<dbReference type="PANTHER" id="PTHR33932">
    <property type="entry name" value="NA(+)/H(+) ANTIPORTER SUBUNIT B"/>
    <property type="match status" value="1"/>
</dbReference>
<evidence type="ECO:0000256" key="3">
    <source>
        <dbReference type="ARBA" id="ARBA00022692"/>
    </source>
</evidence>
<evidence type="ECO:0000256" key="2">
    <source>
        <dbReference type="ARBA" id="ARBA00022475"/>
    </source>
</evidence>
<dbReference type="InterPro" id="IPR050622">
    <property type="entry name" value="CPA3_antiporter_subunitB"/>
</dbReference>
<evidence type="ECO:0000256" key="1">
    <source>
        <dbReference type="ARBA" id="ARBA00004651"/>
    </source>
</evidence>
<reference evidence="8" key="1">
    <citation type="submission" date="2018-05" db="EMBL/GenBank/DDBJ databases">
        <authorList>
            <person name="Lanie J.A."/>
            <person name="Ng W.-L."/>
            <person name="Kazmierczak K.M."/>
            <person name="Andrzejewski T.M."/>
            <person name="Davidsen T.M."/>
            <person name="Wayne K.J."/>
            <person name="Tettelin H."/>
            <person name="Glass J.I."/>
            <person name="Rusch D."/>
            <person name="Podicherti R."/>
            <person name="Tsui H.-C.T."/>
            <person name="Winkler M.E."/>
        </authorList>
    </citation>
    <scope>NUCLEOTIDE SEQUENCE</scope>
</reference>
<dbReference type="AlphaFoldDB" id="A0A382SP96"/>
<name>A0A382SP96_9ZZZZ</name>
<evidence type="ECO:0000259" key="7">
    <source>
        <dbReference type="Pfam" id="PF04039"/>
    </source>
</evidence>
<evidence type="ECO:0000256" key="4">
    <source>
        <dbReference type="ARBA" id="ARBA00022989"/>
    </source>
</evidence>
<keyword evidence="4 6" id="KW-1133">Transmembrane helix</keyword>
<keyword evidence="2" id="KW-1003">Cell membrane</keyword>
<feature type="non-terminal residue" evidence="8">
    <location>
        <position position="1"/>
    </location>
</feature>
<evidence type="ECO:0000256" key="6">
    <source>
        <dbReference type="SAM" id="Phobius"/>
    </source>
</evidence>
<feature type="transmembrane region" description="Helical" evidence="6">
    <location>
        <begin position="6"/>
        <end position="25"/>
    </location>
</feature>
<feature type="domain" description="Na+/H+ antiporter MnhB subunit-related protein" evidence="7">
    <location>
        <begin position="2"/>
        <end position="97"/>
    </location>
</feature>
<keyword evidence="5 6" id="KW-0472">Membrane</keyword>
<dbReference type="Pfam" id="PF04039">
    <property type="entry name" value="MnhB"/>
    <property type="match status" value="1"/>
</dbReference>
<protein>
    <recommendedName>
        <fullName evidence="7">Na+/H+ antiporter MnhB subunit-related protein domain-containing protein</fullName>
    </recommendedName>
</protein>
<evidence type="ECO:0000256" key="5">
    <source>
        <dbReference type="ARBA" id="ARBA00023136"/>
    </source>
</evidence>
<dbReference type="GO" id="GO:0005886">
    <property type="term" value="C:plasma membrane"/>
    <property type="evidence" value="ECO:0007669"/>
    <property type="project" value="UniProtKB-SubCell"/>
</dbReference>